<dbReference type="Proteomes" id="UP000772181">
    <property type="component" value="Unassembled WGS sequence"/>
</dbReference>
<feature type="domain" description="DUF2914" evidence="2">
    <location>
        <begin position="112"/>
        <end position="173"/>
    </location>
</feature>
<name>A0A933LRV2_UNCTE</name>
<feature type="compositionally biased region" description="Polar residues" evidence="1">
    <location>
        <begin position="1"/>
        <end position="10"/>
    </location>
</feature>
<organism evidence="3 4">
    <name type="scientific">Tectimicrobiota bacterium</name>
    <dbReference type="NCBI Taxonomy" id="2528274"/>
    <lineage>
        <taxon>Bacteria</taxon>
        <taxon>Pseudomonadati</taxon>
        <taxon>Nitrospinota/Tectimicrobiota group</taxon>
        <taxon>Candidatus Tectimicrobiota</taxon>
    </lineage>
</organism>
<protein>
    <submittedName>
        <fullName evidence="3">DUF2914 domain-containing protein</fullName>
    </submittedName>
</protein>
<dbReference type="InterPro" id="IPR022606">
    <property type="entry name" value="DUF2914"/>
</dbReference>
<dbReference type="AlphaFoldDB" id="A0A933LRV2"/>
<gene>
    <name evidence="3" type="ORF">HY730_10160</name>
</gene>
<evidence type="ECO:0000256" key="1">
    <source>
        <dbReference type="SAM" id="MobiDB-lite"/>
    </source>
</evidence>
<dbReference type="Pfam" id="PF11141">
    <property type="entry name" value="DUF2914"/>
    <property type="match status" value="1"/>
</dbReference>
<evidence type="ECO:0000313" key="3">
    <source>
        <dbReference type="EMBL" id="MBI4596717.1"/>
    </source>
</evidence>
<evidence type="ECO:0000313" key="4">
    <source>
        <dbReference type="Proteomes" id="UP000772181"/>
    </source>
</evidence>
<proteinExistence type="predicted"/>
<reference evidence="3" key="1">
    <citation type="submission" date="2020-07" db="EMBL/GenBank/DDBJ databases">
        <title>Huge and variable diversity of episymbiotic CPR bacteria and DPANN archaea in groundwater ecosystems.</title>
        <authorList>
            <person name="He C.Y."/>
            <person name="Keren R."/>
            <person name="Whittaker M."/>
            <person name="Farag I.F."/>
            <person name="Doudna J."/>
            <person name="Cate J.H.D."/>
            <person name="Banfield J.F."/>
        </authorList>
    </citation>
    <scope>NUCLEOTIDE SEQUENCE</scope>
    <source>
        <strain evidence="3">NC_groundwater_1482_Ag_S-0.65um_47_24</strain>
    </source>
</reference>
<accession>A0A933LRV2</accession>
<dbReference type="EMBL" id="JACQWF010000436">
    <property type="protein sequence ID" value="MBI4596717.1"/>
    <property type="molecule type" value="Genomic_DNA"/>
</dbReference>
<sequence>MELHTDSTANVPKETIPAPPAHQQRSVSPESMPEEPSSDKQALQQALLAPAEETNLLAIKKEEEGKEGLSITNLVFAKSIDNLLPSGEGTAFHFSIGRVYCWMDVENASPPTTLKHIYSFKDQKILEVELQIKYPHMRLWSYKTISENIFVGKWRVDITDNEGKILTTGYFDITE</sequence>
<comment type="caution">
    <text evidence="3">The sequence shown here is derived from an EMBL/GenBank/DDBJ whole genome shotgun (WGS) entry which is preliminary data.</text>
</comment>
<feature type="compositionally biased region" description="Low complexity" evidence="1">
    <location>
        <begin position="26"/>
        <end position="41"/>
    </location>
</feature>
<evidence type="ECO:0000259" key="2">
    <source>
        <dbReference type="Pfam" id="PF11141"/>
    </source>
</evidence>
<feature type="region of interest" description="Disordered" evidence="1">
    <location>
        <begin position="1"/>
        <end position="41"/>
    </location>
</feature>